<keyword evidence="2 3" id="KW-0119">Carbohydrate metabolism</keyword>
<dbReference type="PANTHER" id="PTHR36306">
    <property type="entry name" value="ALPHA-AMYLASE-RELATED-RELATED"/>
    <property type="match status" value="1"/>
</dbReference>
<comment type="similarity">
    <text evidence="1 3">Belongs to the glycosyl hydrolase 57 family.</text>
</comment>
<dbReference type="InterPro" id="IPR027291">
    <property type="entry name" value="Glyco_hydro_38_N_sf"/>
</dbReference>
<dbReference type="AlphaFoldDB" id="A0A7V8NM60"/>
<dbReference type="GO" id="GO:0016787">
    <property type="term" value="F:hydrolase activity"/>
    <property type="evidence" value="ECO:0007669"/>
    <property type="project" value="UniProtKB-KW"/>
</dbReference>
<evidence type="ECO:0000313" key="5">
    <source>
        <dbReference type="EMBL" id="MBA0083884.1"/>
    </source>
</evidence>
<feature type="domain" description="Glycoside hydrolase family 57 N-terminal" evidence="4">
    <location>
        <begin position="9"/>
        <end position="303"/>
    </location>
</feature>
<dbReference type="Gene3D" id="3.20.110.10">
    <property type="entry name" value="Glycoside hydrolase 38, N terminal domain"/>
    <property type="match status" value="1"/>
</dbReference>
<evidence type="ECO:0000313" key="6">
    <source>
        <dbReference type="Proteomes" id="UP000567293"/>
    </source>
</evidence>
<organism evidence="5 6">
    <name type="scientific">Candidatus Acidiferrum panamense</name>
    <dbReference type="NCBI Taxonomy" id="2741543"/>
    <lineage>
        <taxon>Bacteria</taxon>
        <taxon>Pseudomonadati</taxon>
        <taxon>Acidobacteriota</taxon>
        <taxon>Terriglobia</taxon>
        <taxon>Candidatus Acidiferrales</taxon>
        <taxon>Candidatus Acidiferrum</taxon>
    </lineage>
</organism>
<dbReference type="GO" id="GO:0005975">
    <property type="term" value="P:carbohydrate metabolic process"/>
    <property type="evidence" value="ECO:0007669"/>
    <property type="project" value="InterPro"/>
</dbReference>
<evidence type="ECO:0000256" key="2">
    <source>
        <dbReference type="ARBA" id="ARBA00023277"/>
    </source>
</evidence>
<reference evidence="5" key="1">
    <citation type="submission" date="2020-06" db="EMBL/GenBank/DDBJ databases">
        <title>Legume-microbial interactions unlock mineral nutrients during tropical forest succession.</title>
        <authorList>
            <person name="Epihov D.Z."/>
        </authorList>
    </citation>
    <scope>NUCLEOTIDE SEQUENCE [LARGE SCALE GENOMIC DNA]</scope>
    <source>
        <strain evidence="5">Pan2503</strain>
    </source>
</reference>
<keyword evidence="5" id="KW-0378">Hydrolase</keyword>
<dbReference type="InterPro" id="IPR052046">
    <property type="entry name" value="GH57_Enzymes"/>
</dbReference>
<dbReference type="SUPFAM" id="SSF88713">
    <property type="entry name" value="Glycoside hydrolase/deacetylase"/>
    <property type="match status" value="1"/>
</dbReference>
<dbReference type="Pfam" id="PF03065">
    <property type="entry name" value="Glyco_hydro_57"/>
    <property type="match status" value="1"/>
</dbReference>
<evidence type="ECO:0000256" key="3">
    <source>
        <dbReference type="RuleBase" id="RU361196"/>
    </source>
</evidence>
<evidence type="ECO:0000259" key="4">
    <source>
        <dbReference type="Pfam" id="PF03065"/>
    </source>
</evidence>
<proteinExistence type="inferred from homology"/>
<evidence type="ECO:0000256" key="1">
    <source>
        <dbReference type="ARBA" id="ARBA00006821"/>
    </source>
</evidence>
<keyword evidence="6" id="KW-1185">Reference proteome</keyword>
<name>A0A7V8NM60_9BACT</name>
<dbReference type="EMBL" id="JACDQQ010000274">
    <property type="protein sequence ID" value="MBA0083884.1"/>
    <property type="molecule type" value="Genomic_DNA"/>
</dbReference>
<dbReference type="InterPro" id="IPR004300">
    <property type="entry name" value="Glyco_hydro_57_N"/>
</dbReference>
<dbReference type="Proteomes" id="UP000567293">
    <property type="component" value="Unassembled WGS sequence"/>
</dbReference>
<feature type="non-terminal residue" evidence="5">
    <location>
        <position position="337"/>
    </location>
</feature>
<dbReference type="PANTHER" id="PTHR36306:SF1">
    <property type="entry name" value="ALPHA-AMYLASE-RELATED"/>
    <property type="match status" value="1"/>
</dbReference>
<gene>
    <name evidence="5" type="ORF">HRJ53_02710</name>
</gene>
<sequence length="337" mass="38830">MNRIHLVVLWHMHQPQYRDPETGRYVLPWTRLHALKDYYGMVETLREFPNFHATFNIVPALGAQLEEYASGKFNEPWFSLAFKNADELSREDKSEILSRAFQVNHEHLMSRWPRFVELHEWSRPAGGAQALVAFTARDWRDLQLLSQLVWMEESWLQKNELVSRLASRGKDYTENDKSALQEKQLELLRLILPAYCDAASRGQIEVSTTPFYHPILPLLCDSDVARVANPSTPLPRRAFRRPEDAREQLQLARQYHEKTFGVKPPGLWPSEGSVSDQTLSIAAEEGFQWFGTDEGVLGRTLNVGFFRDSGGIPANGDRLLRPWRIQLGDKSITGLFR</sequence>
<protein>
    <submittedName>
        <fullName evidence="5">Glycoside hydrolase</fullName>
    </submittedName>
</protein>
<accession>A0A7V8NM60</accession>
<comment type="caution">
    <text evidence="5">The sequence shown here is derived from an EMBL/GenBank/DDBJ whole genome shotgun (WGS) entry which is preliminary data.</text>
</comment>
<dbReference type="InterPro" id="IPR011330">
    <property type="entry name" value="Glyco_hydro/deAcase_b/a-brl"/>
</dbReference>